<dbReference type="InterPro" id="IPR006571">
    <property type="entry name" value="TLDc_dom"/>
</dbReference>
<feature type="domain" description="TLDc" evidence="2">
    <location>
        <begin position="243"/>
        <end position="415"/>
    </location>
</feature>
<dbReference type="OMA" id="IPCFKHE"/>
<accession>A0A8S1PKT6</accession>
<organism evidence="3 4">
    <name type="scientific">Paramecium primaurelia</name>
    <dbReference type="NCBI Taxonomy" id="5886"/>
    <lineage>
        <taxon>Eukaryota</taxon>
        <taxon>Sar</taxon>
        <taxon>Alveolata</taxon>
        <taxon>Ciliophora</taxon>
        <taxon>Intramacronucleata</taxon>
        <taxon>Oligohymenophorea</taxon>
        <taxon>Peniculida</taxon>
        <taxon>Parameciidae</taxon>
        <taxon>Paramecium</taxon>
    </lineage>
</organism>
<dbReference type="Pfam" id="PF07534">
    <property type="entry name" value="TLD"/>
    <property type="match status" value="1"/>
</dbReference>
<evidence type="ECO:0000313" key="3">
    <source>
        <dbReference type="EMBL" id="CAD8103168.1"/>
    </source>
</evidence>
<evidence type="ECO:0000256" key="1">
    <source>
        <dbReference type="SAM" id="Coils"/>
    </source>
</evidence>
<feature type="coiled-coil region" evidence="1">
    <location>
        <begin position="175"/>
        <end position="227"/>
    </location>
</feature>
<dbReference type="AlphaFoldDB" id="A0A8S1PKT6"/>
<keyword evidence="1" id="KW-0175">Coiled coil</keyword>
<sequence>MQTESKIKSIPCFKHEGSFILFINIGKQNTEFVCDECCVDLKALNSDQELIHIKNALRSPEFFISKLNISSSLKEYLIKLDKCNEQAMKSILKDFETKITDIQEILKGVYQELKCHVESILNKKQKIREELQKIIQFDKFTQFAINFIQLGDQINPQAIKQNEQILHEYLQDLTKNNYQELNQKLIDMLDRIKREPRDPKEDQYPQYRNLEEQFKQLNAKQIEFAKQISLINFGQFTIIYDSKLVSNQQSQKIINIIQSKLNKIVTNFSQIYLGTRDGLSGQAFWNKVQGKSNLLMIFKSKSGYIFGQFSPCQWNQNLNAYVQDNTMSSFLFSQTHDQIYPLKDANKQNAIYCHQSQGPSFGGGHDLQIGLDFQNGYSNLGHSYQSDQYQITTKNTHLFGQTTPNIAECEIYQVILT</sequence>
<keyword evidence="4" id="KW-1185">Reference proteome</keyword>
<proteinExistence type="predicted"/>
<protein>
    <recommendedName>
        <fullName evidence="2">TLDc domain-containing protein</fullName>
    </recommendedName>
</protein>
<dbReference type="SMART" id="SM00584">
    <property type="entry name" value="TLDc"/>
    <property type="match status" value="1"/>
</dbReference>
<comment type="caution">
    <text evidence="3">The sequence shown here is derived from an EMBL/GenBank/DDBJ whole genome shotgun (WGS) entry which is preliminary data.</text>
</comment>
<name>A0A8S1PKT6_PARPR</name>
<dbReference type="EMBL" id="CAJJDM010000123">
    <property type="protein sequence ID" value="CAD8103168.1"/>
    <property type="molecule type" value="Genomic_DNA"/>
</dbReference>
<dbReference type="Proteomes" id="UP000688137">
    <property type="component" value="Unassembled WGS sequence"/>
</dbReference>
<dbReference type="PANTHER" id="PTHR23354">
    <property type="entry name" value="NUCLEOLAR PROTEIN 7/ESTROGEN RECEPTOR COACTIVATOR-RELATED"/>
    <property type="match status" value="1"/>
</dbReference>
<dbReference type="PANTHER" id="PTHR23354:SF122">
    <property type="entry name" value="GTPASE-ACTIVATING PROTEIN SKYWALKER"/>
    <property type="match status" value="1"/>
</dbReference>
<evidence type="ECO:0000313" key="4">
    <source>
        <dbReference type="Proteomes" id="UP000688137"/>
    </source>
</evidence>
<reference evidence="3" key="1">
    <citation type="submission" date="2021-01" db="EMBL/GenBank/DDBJ databases">
        <authorList>
            <consortium name="Genoscope - CEA"/>
            <person name="William W."/>
        </authorList>
    </citation>
    <scope>NUCLEOTIDE SEQUENCE</scope>
</reference>
<evidence type="ECO:0000259" key="2">
    <source>
        <dbReference type="PROSITE" id="PS51886"/>
    </source>
</evidence>
<dbReference type="PROSITE" id="PS51886">
    <property type="entry name" value="TLDC"/>
    <property type="match status" value="1"/>
</dbReference>
<gene>
    <name evidence="3" type="ORF">PPRIM_AZ9-3.1.T1200069</name>
</gene>